<gene>
    <name evidence="3" type="ORF">SGA01_26500</name>
</gene>
<accession>A0A4Y3RHB4</accession>
<protein>
    <submittedName>
        <fullName evidence="3">Uncharacterized protein</fullName>
    </submittedName>
</protein>
<reference evidence="3 4" key="1">
    <citation type="submission" date="2019-06" db="EMBL/GenBank/DDBJ databases">
        <title>Whole genome shotgun sequence of Streptomyces gardneri NBRC 12865.</title>
        <authorList>
            <person name="Hosoyama A."/>
            <person name="Uohara A."/>
            <person name="Ohji S."/>
            <person name="Ichikawa N."/>
        </authorList>
    </citation>
    <scope>NUCLEOTIDE SEQUENCE [LARGE SCALE GENOMIC DNA]</scope>
    <source>
        <strain evidence="3 4">NBRC 12865</strain>
    </source>
</reference>
<evidence type="ECO:0000313" key="4">
    <source>
        <dbReference type="Proteomes" id="UP000315226"/>
    </source>
</evidence>
<dbReference type="InterPro" id="IPR037401">
    <property type="entry name" value="SnoaL-like"/>
</dbReference>
<dbReference type="PANTHER" id="PTHR46637">
    <property type="entry name" value="TIS1421-TRANSPOSASE PROTEIN A"/>
    <property type="match status" value="1"/>
</dbReference>
<dbReference type="InterPro" id="IPR052909">
    <property type="entry name" value="Transposase_6_like"/>
</dbReference>
<evidence type="ECO:0000259" key="2">
    <source>
        <dbReference type="Pfam" id="PF13577"/>
    </source>
</evidence>
<dbReference type="Proteomes" id="UP000315226">
    <property type="component" value="Unassembled WGS sequence"/>
</dbReference>
<comment type="caution">
    <text evidence="3">The sequence shown here is derived from an EMBL/GenBank/DDBJ whole genome shotgun (WGS) entry which is preliminary data.</text>
</comment>
<evidence type="ECO:0000313" key="3">
    <source>
        <dbReference type="EMBL" id="GEB57045.1"/>
    </source>
</evidence>
<evidence type="ECO:0000259" key="1">
    <source>
        <dbReference type="Pfam" id="PF13340"/>
    </source>
</evidence>
<feature type="domain" description="SnoaL-like" evidence="2">
    <location>
        <begin position="98"/>
        <end position="178"/>
    </location>
</feature>
<dbReference type="InterPro" id="IPR032710">
    <property type="entry name" value="NTF2-like_dom_sf"/>
</dbReference>
<keyword evidence="4" id="KW-1185">Reference proteome</keyword>
<dbReference type="SUPFAM" id="SSF54427">
    <property type="entry name" value="NTF2-like"/>
    <property type="match status" value="1"/>
</dbReference>
<feature type="domain" description="Insertion element IS402-like" evidence="1">
    <location>
        <begin position="8"/>
        <end position="85"/>
    </location>
</feature>
<dbReference type="Pfam" id="PF13577">
    <property type="entry name" value="SnoaL_4"/>
    <property type="match status" value="1"/>
</dbReference>
<dbReference type="PANTHER" id="PTHR46637:SF1">
    <property type="entry name" value="BLL5188 PROTEIN"/>
    <property type="match status" value="1"/>
</dbReference>
<dbReference type="AlphaFoldDB" id="A0A4Y3RHB4"/>
<dbReference type="InterPro" id="IPR025161">
    <property type="entry name" value="IS402-like_dom"/>
</dbReference>
<dbReference type="Pfam" id="PF13340">
    <property type="entry name" value="DUF4096"/>
    <property type="match status" value="1"/>
</dbReference>
<proteinExistence type="predicted"/>
<name>A0A4Y3RHB4_9ACTN</name>
<sequence>MRADLVPDDLRERLAPLLPPVLERRHRPPGRLCVPDRGALAGVMSVLRTGVAWRDVPAETMGCSGVTAWSRLREWTKAGVWPRLHVALLTELRRGRPGHDALRTYFGSRPADRLSRRICTDILVTVTSADTAATTYFTTYRVDGYSEGLVPLRPPVQVGHYEDTFRKVDDTWLLATRTLFPSFAGPTERLARPAQS</sequence>
<dbReference type="Gene3D" id="3.10.450.50">
    <property type="match status" value="1"/>
</dbReference>
<organism evidence="3 4">
    <name type="scientific">Streptomyces gardneri</name>
    <dbReference type="NCBI Taxonomy" id="66892"/>
    <lineage>
        <taxon>Bacteria</taxon>
        <taxon>Bacillati</taxon>
        <taxon>Actinomycetota</taxon>
        <taxon>Actinomycetes</taxon>
        <taxon>Kitasatosporales</taxon>
        <taxon>Streptomycetaceae</taxon>
        <taxon>Streptomyces</taxon>
    </lineage>
</organism>
<dbReference type="EMBL" id="BJMN01000015">
    <property type="protein sequence ID" value="GEB57045.1"/>
    <property type="molecule type" value="Genomic_DNA"/>
</dbReference>